<evidence type="ECO:0000313" key="4">
    <source>
        <dbReference type="EMBL" id="RED17811.1"/>
    </source>
</evidence>
<evidence type="ECO:0000313" key="5">
    <source>
        <dbReference type="Proteomes" id="UP000256310"/>
    </source>
</evidence>
<keyword evidence="5" id="KW-1185">Reference proteome</keyword>
<proteinExistence type="predicted"/>
<gene>
    <name evidence="4" type="ORF">DFR46_2865</name>
</gene>
<dbReference type="Pfam" id="PF01734">
    <property type="entry name" value="Patatin"/>
    <property type="match status" value="1"/>
</dbReference>
<dbReference type="AlphaFoldDB" id="A0A3D9FL70"/>
<dbReference type="PROSITE" id="PS51635">
    <property type="entry name" value="PNPLA"/>
    <property type="match status" value="1"/>
</dbReference>
<keyword evidence="2" id="KW-0378">Hydrolase</keyword>
<evidence type="ECO:0000259" key="3">
    <source>
        <dbReference type="PROSITE" id="PS51635"/>
    </source>
</evidence>
<keyword evidence="1 2" id="KW-0443">Lipid metabolism</keyword>
<dbReference type="InterPro" id="IPR016035">
    <property type="entry name" value="Acyl_Trfase/lysoPLipase"/>
</dbReference>
<name>A0A3D9FL70_9SPHN</name>
<reference evidence="4 5" key="1">
    <citation type="submission" date="2018-07" db="EMBL/GenBank/DDBJ databases">
        <title>Genomic Encyclopedia of Type Strains, Phase IV (KMG-IV): sequencing the most valuable type-strain genomes for metagenomic binning, comparative biology and taxonomic classification.</title>
        <authorList>
            <person name="Goeker M."/>
        </authorList>
    </citation>
    <scope>NUCLEOTIDE SEQUENCE [LARGE SCALE GENOMIC DNA]</scope>
    <source>
        <strain evidence="4 5">DSM 26725</strain>
    </source>
</reference>
<feature type="short sequence motif" description="DGA/G" evidence="2">
    <location>
        <begin position="274"/>
        <end position="276"/>
    </location>
</feature>
<keyword evidence="2" id="KW-0442">Lipid degradation</keyword>
<evidence type="ECO:0000256" key="2">
    <source>
        <dbReference type="PROSITE-ProRule" id="PRU01161"/>
    </source>
</evidence>
<feature type="short sequence motif" description="GXSXG" evidence="2">
    <location>
        <begin position="129"/>
        <end position="133"/>
    </location>
</feature>
<sequence>MTRVESFRIGAVSCNERIPKRKNRWRATLPVISLLLSGCVTVPRELPPPPDLQAAPPSFSPLVRSLGTDPRFTGLEARERIRRLRLAATDGTIDILALSGGGASGAFSAGALTGLGERGERPRYEVVTGVSAGALAAPFAFLGSHWDRHMNDAFTGEHIRHLLRPRGLGALFEPSLSSGRSLRDLVDRFITVELVEEIAREASTGRMLLVATTDLDRQETVLWDMGLIASRKGEPARRLFRDVLIASASVPGLLPPVLIDVEADGRDYQEMHVDGGASTPFFIAPEIIHLAGEELGGLCGANVFILVNGQIEVPARATAVAIIPIINRSFSSLMMHMTRIAIANTNAFARRHLMNFRLAAIPADAAEPDWLDFEPSHMRELHDLGRNRALAGNLWSMTNISPTSAEGAISCSGQAEGPE</sequence>
<evidence type="ECO:0000256" key="1">
    <source>
        <dbReference type="ARBA" id="ARBA00023098"/>
    </source>
</evidence>
<dbReference type="OrthoDB" id="323481at2"/>
<feature type="active site" description="Nucleophile" evidence="2">
    <location>
        <position position="131"/>
    </location>
</feature>
<feature type="short sequence motif" description="GXGXXG" evidence="2">
    <location>
        <begin position="100"/>
        <end position="105"/>
    </location>
</feature>
<feature type="active site" description="Proton acceptor" evidence="2">
    <location>
        <position position="274"/>
    </location>
</feature>
<comment type="caution">
    <text evidence="4">The sequence shown here is derived from an EMBL/GenBank/DDBJ whole genome shotgun (WGS) entry which is preliminary data.</text>
</comment>
<dbReference type="EMBL" id="QRDP01000004">
    <property type="protein sequence ID" value="RED17811.1"/>
    <property type="molecule type" value="Genomic_DNA"/>
</dbReference>
<feature type="domain" description="PNPLA" evidence="3">
    <location>
        <begin position="96"/>
        <end position="287"/>
    </location>
</feature>
<dbReference type="SUPFAM" id="SSF52151">
    <property type="entry name" value="FabD/lysophospholipase-like"/>
    <property type="match status" value="1"/>
</dbReference>
<dbReference type="GO" id="GO:0016787">
    <property type="term" value="F:hydrolase activity"/>
    <property type="evidence" value="ECO:0007669"/>
    <property type="project" value="UniProtKB-UniRule"/>
</dbReference>
<accession>A0A3D9FL70</accession>
<organism evidence="4 5">
    <name type="scientific">Parasphingopyxis lamellibrachiae</name>
    <dbReference type="NCBI Taxonomy" id="680125"/>
    <lineage>
        <taxon>Bacteria</taxon>
        <taxon>Pseudomonadati</taxon>
        <taxon>Pseudomonadota</taxon>
        <taxon>Alphaproteobacteria</taxon>
        <taxon>Sphingomonadales</taxon>
        <taxon>Sphingomonadaceae</taxon>
        <taxon>Parasphingopyxis</taxon>
    </lineage>
</organism>
<dbReference type="Gene3D" id="3.40.1090.10">
    <property type="entry name" value="Cytosolic phospholipase A2 catalytic domain"/>
    <property type="match status" value="1"/>
</dbReference>
<dbReference type="InterPro" id="IPR002641">
    <property type="entry name" value="PNPLA_dom"/>
</dbReference>
<protein>
    <submittedName>
        <fullName evidence="4">Putative acylesterase/phospholipase RssA</fullName>
    </submittedName>
</protein>
<dbReference type="GO" id="GO:0016042">
    <property type="term" value="P:lipid catabolic process"/>
    <property type="evidence" value="ECO:0007669"/>
    <property type="project" value="UniProtKB-UniRule"/>
</dbReference>
<dbReference type="Proteomes" id="UP000256310">
    <property type="component" value="Unassembled WGS sequence"/>
</dbReference>